<reference evidence="1" key="1">
    <citation type="submission" date="2018-08" db="EMBL/GenBank/DDBJ databases">
        <title>Murine metabolic-syndrome-specific gut microbial biobank.</title>
        <authorList>
            <person name="Liu C."/>
        </authorList>
    </citation>
    <scope>NUCLEOTIDE SEQUENCE [LARGE SCALE GENOMIC DNA]</scope>
    <source>
        <strain evidence="1">Z82</strain>
    </source>
</reference>
<organism evidence="1">
    <name type="scientific">Muribaculaceae bacterium Z82</name>
    <dbReference type="NCBI Taxonomy" id="2304548"/>
    <lineage>
        <taxon>Bacteria</taxon>
        <taxon>Pseudomonadati</taxon>
        <taxon>Bacteroidota</taxon>
        <taxon>Bacteroidia</taxon>
        <taxon>Bacteroidales</taxon>
        <taxon>Muribaculaceae</taxon>
    </lineage>
</organism>
<protein>
    <submittedName>
        <fullName evidence="1">XRE family transcriptional regulator</fullName>
    </submittedName>
</protein>
<evidence type="ECO:0000313" key="1">
    <source>
        <dbReference type="EMBL" id="NBI33768.1"/>
    </source>
</evidence>
<dbReference type="AlphaFoldDB" id="A0A7C9NBJ4"/>
<proteinExistence type="predicted"/>
<sequence length="190" mass="21172">MGKLTEQAFEPFDFGLYGMLVRKMRTDLGYRKAEDFVRTLYLRTRMSMSRETLYKIEQGKQTPNASQFLALNIALTGEPMPKKVAALCMSKEWAQIVHAFGESAAMEPGADVCSPSAPWVPDSWADENILRITEEFAELHNHGEAPDEPTGGDDFAFVRHIAEAVGEPPSLLGVPLPTYPPMKLGVEYTF</sequence>
<gene>
    <name evidence="1" type="ORF">D1639_01695</name>
</gene>
<name>A0A7C9NBJ4_9BACT</name>
<accession>A0A7C9NBJ4</accession>
<dbReference type="EMBL" id="QWKH01000006">
    <property type="protein sequence ID" value="NBI33768.1"/>
    <property type="molecule type" value="Genomic_DNA"/>
</dbReference>
<comment type="caution">
    <text evidence="1">The sequence shown here is derived from an EMBL/GenBank/DDBJ whole genome shotgun (WGS) entry which is preliminary data.</text>
</comment>